<protein>
    <submittedName>
        <fullName evidence="2">Uncharacterized protein</fullName>
    </submittedName>
</protein>
<keyword evidence="1" id="KW-1133">Transmembrane helix</keyword>
<keyword evidence="1" id="KW-0472">Membrane</keyword>
<dbReference type="Proteomes" id="UP000053611">
    <property type="component" value="Unassembled WGS sequence"/>
</dbReference>
<keyword evidence="1" id="KW-0812">Transmembrane</keyword>
<feature type="transmembrane region" description="Helical" evidence="1">
    <location>
        <begin position="111"/>
        <end position="132"/>
    </location>
</feature>
<evidence type="ECO:0000313" key="2">
    <source>
        <dbReference type="EMBL" id="KLT42559.1"/>
    </source>
</evidence>
<proteinExistence type="predicted"/>
<feature type="transmembrane region" description="Helical" evidence="1">
    <location>
        <begin position="18"/>
        <end position="41"/>
    </location>
</feature>
<organism evidence="2 3">
    <name type="scientific">Cutaneotrichosporon oleaginosum</name>
    <dbReference type="NCBI Taxonomy" id="879819"/>
    <lineage>
        <taxon>Eukaryota</taxon>
        <taxon>Fungi</taxon>
        <taxon>Dikarya</taxon>
        <taxon>Basidiomycota</taxon>
        <taxon>Agaricomycotina</taxon>
        <taxon>Tremellomycetes</taxon>
        <taxon>Trichosporonales</taxon>
        <taxon>Trichosporonaceae</taxon>
        <taxon>Cutaneotrichosporon</taxon>
    </lineage>
</organism>
<dbReference type="GeneID" id="28986605"/>
<feature type="transmembrane region" description="Helical" evidence="1">
    <location>
        <begin position="53"/>
        <end position="72"/>
    </location>
</feature>
<feature type="transmembrane region" description="Helical" evidence="1">
    <location>
        <begin position="78"/>
        <end position="104"/>
    </location>
</feature>
<feature type="transmembrane region" description="Helical" evidence="1">
    <location>
        <begin position="138"/>
        <end position="157"/>
    </location>
</feature>
<feature type="transmembrane region" description="Helical" evidence="1">
    <location>
        <begin position="164"/>
        <end position="182"/>
    </location>
</feature>
<reference evidence="2 3" key="1">
    <citation type="submission" date="2015-03" db="EMBL/GenBank/DDBJ databases">
        <title>Genomics and transcriptomics of the oil-accumulating basidiomycete yeast T. oleaginosus allow insights into substrate utilization and the diverse evolutionary trajectories of mating systems in fungi.</title>
        <authorList>
            <consortium name="DOE Joint Genome Institute"/>
            <person name="Kourist R."/>
            <person name="Kracht O."/>
            <person name="Bracharz F."/>
            <person name="Lipzen A."/>
            <person name="Nolan M."/>
            <person name="Ohm R."/>
            <person name="Grigoriev I."/>
            <person name="Sun S."/>
            <person name="Heitman J."/>
            <person name="Bruck T."/>
            <person name="Nowrousian M."/>
        </authorList>
    </citation>
    <scope>NUCLEOTIDE SEQUENCE [LARGE SCALE GENOMIC DNA]</scope>
    <source>
        <strain evidence="2 3">IBC0246</strain>
    </source>
</reference>
<gene>
    <name evidence="2" type="ORF">CC85DRAFT_312206</name>
</gene>
<dbReference type="RefSeq" id="XP_018279050.1">
    <property type="nucleotide sequence ID" value="XM_018426002.1"/>
</dbReference>
<name>A0A0J1B4H1_9TREE</name>
<keyword evidence="3" id="KW-1185">Reference proteome</keyword>
<evidence type="ECO:0000313" key="3">
    <source>
        <dbReference type="Proteomes" id="UP000053611"/>
    </source>
</evidence>
<sequence>MGPHAPLAPPTDDITPPIFALTCLRLLLSAAAVSAFAPGLLGGAERELGMGPALATLASPVVYAAGFSLLLFCRPRGASGAALLLLLGAVEGAAIGAALALLGWGWAVKMALVALVAGGGVFGGLAIAAYHAPGFRELSLAAALLCGLVGSGIGLAIHANTVEIVCAWVGVLGGTLFALRDMPGVLGRVGADEAGLGAAVLGMSAILDSVARDGRV</sequence>
<feature type="transmembrane region" description="Helical" evidence="1">
    <location>
        <begin position="194"/>
        <end position="211"/>
    </location>
</feature>
<dbReference type="AlphaFoldDB" id="A0A0J1B4H1"/>
<dbReference type="EMBL" id="KQ087204">
    <property type="protein sequence ID" value="KLT42559.1"/>
    <property type="molecule type" value="Genomic_DNA"/>
</dbReference>
<accession>A0A0J1B4H1</accession>
<evidence type="ECO:0000256" key="1">
    <source>
        <dbReference type="SAM" id="Phobius"/>
    </source>
</evidence>